<dbReference type="Gene3D" id="1.25.40.10">
    <property type="entry name" value="Tetratricopeptide repeat domain"/>
    <property type="match status" value="1"/>
</dbReference>
<dbReference type="OrthoDB" id="124397at2759"/>
<evidence type="ECO:0000256" key="2">
    <source>
        <dbReference type="ARBA" id="ARBA00022803"/>
    </source>
</evidence>
<proteinExistence type="inferred from homology"/>
<name>A0A9C7UTF8_9RHOD</name>
<comment type="subcellular location">
    <subcellularLocation>
        <location evidence="3">Endoplasmic reticulum membrane</location>
        <topology evidence="3">Peripheral membrane protein</topology>
        <orientation evidence="3">Cytoplasmic side</orientation>
    </subcellularLocation>
</comment>
<evidence type="ECO:0000256" key="3">
    <source>
        <dbReference type="RuleBase" id="RU367091"/>
    </source>
</evidence>
<accession>A0A9C7UTF8</accession>
<feature type="domain" description="EMC2 TPR-like" evidence="4">
    <location>
        <begin position="97"/>
        <end position="207"/>
    </location>
</feature>
<comment type="function">
    <text evidence="3">Part of the endoplasmic reticulum membrane protein complex (EMC) that enables the energy-independent insertion into endoplasmic reticulum membranes of newly synthesized membrane proteins.</text>
</comment>
<organism evidence="5 6">
    <name type="scientific">Galdieria partita</name>
    <dbReference type="NCBI Taxonomy" id="83374"/>
    <lineage>
        <taxon>Eukaryota</taxon>
        <taxon>Rhodophyta</taxon>
        <taxon>Bangiophyceae</taxon>
        <taxon>Galdieriales</taxon>
        <taxon>Galdieriaceae</taxon>
        <taxon>Galdieria</taxon>
    </lineage>
</organism>
<keyword evidence="6" id="KW-1185">Reference proteome</keyword>
<dbReference type="Pfam" id="PF22890">
    <property type="entry name" value="TPR_EMC2"/>
    <property type="match status" value="1"/>
</dbReference>
<dbReference type="Proteomes" id="UP001061958">
    <property type="component" value="Unassembled WGS sequence"/>
</dbReference>
<keyword evidence="3" id="KW-0256">Endoplasmic reticulum</keyword>
<comment type="similarity">
    <text evidence="3">Belongs to the EMC2 family.</text>
</comment>
<sequence length="294" mass="34523">MEILSRFRKCTLTTNTIERIDRTLEFFSFLRFYSLRRPALVLPLVPVLRDTQVDTIEYWQAVELAAFAAADVSNYSLFNWCCDKIKKRFGDNWRLNRLVGLFHEIRLDYKAAAAVYERSLAKHPSCPELYKRQVAILKSLNAYEQAAVVLCDYLKTFMVDEESWCELVYIYLHLRKYEEAAFAASELIILNPSNWFYFLLFAEIHYNIGSYESLVTARKYCCYVCKIQRSCPRVLYDLLLVCKALATFSQASKNMNERLYLFASKHLRQLYKNSCFLFAVEELVACSSSKKFKH</sequence>
<dbReference type="PANTHER" id="PTHR12760">
    <property type="entry name" value="TETRATRICOPEPTIDE REPEAT PROTEIN"/>
    <property type="match status" value="1"/>
</dbReference>
<evidence type="ECO:0000313" key="6">
    <source>
        <dbReference type="Proteomes" id="UP001061958"/>
    </source>
</evidence>
<comment type="subunit">
    <text evidence="3">Component of the ER membrane protein complex (EMC).</text>
</comment>
<evidence type="ECO:0000259" key="4">
    <source>
        <dbReference type="Pfam" id="PF22890"/>
    </source>
</evidence>
<evidence type="ECO:0000313" key="5">
    <source>
        <dbReference type="EMBL" id="GJQ14425.1"/>
    </source>
</evidence>
<dbReference type="AlphaFoldDB" id="A0A9C7UTF8"/>
<reference evidence="5" key="1">
    <citation type="journal article" date="2022" name="Proc. Natl. Acad. Sci. U.S.A.">
        <title>Life cycle and functional genomics of the unicellular red alga Galdieria for elucidating algal and plant evolution and industrial use.</title>
        <authorList>
            <person name="Hirooka S."/>
            <person name="Itabashi T."/>
            <person name="Ichinose T.M."/>
            <person name="Onuma R."/>
            <person name="Fujiwara T."/>
            <person name="Yamashita S."/>
            <person name="Jong L.W."/>
            <person name="Tomita R."/>
            <person name="Iwane A.H."/>
            <person name="Miyagishima S.Y."/>
        </authorList>
    </citation>
    <scope>NUCLEOTIDE SEQUENCE</scope>
    <source>
        <strain evidence="5">NBRC 102759</strain>
    </source>
</reference>
<dbReference type="InterPro" id="IPR039856">
    <property type="entry name" value="EMC2-like"/>
</dbReference>
<evidence type="ECO:0000256" key="1">
    <source>
        <dbReference type="ARBA" id="ARBA00022737"/>
    </source>
</evidence>
<dbReference type="EMBL" id="BQMJ01000055">
    <property type="protein sequence ID" value="GJQ14425.1"/>
    <property type="molecule type" value="Genomic_DNA"/>
</dbReference>
<comment type="caution">
    <text evidence="5">The sequence shown here is derived from an EMBL/GenBank/DDBJ whole genome shotgun (WGS) entry which is preliminary data.</text>
</comment>
<keyword evidence="1" id="KW-0677">Repeat</keyword>
<reference evidence="5" key="2">
    <citation type="submission" date="2022-01" db="EMBL/GenBank/DDBJ databases">
        <authorList>
            <person name="Hirooka S."/>
            <person name="Miyagishima S.Y."/>
        </authorList>
    </citation>
    <scope>NUCLEOTIDE SEQUENCE</scope>
    <source>
        <strain evidence="5">NBRC 102759</strain>
    </source>
</reference>
<dbReference type="InterPro" id="IPR055217">
    <property type="entry name" value="TPR_EMC2"/>
</dbReference>
<keyword evidence="2" id="KW-0802">TPR repeat</keyword>
<protein>
    <recommendedName>
        <fullName evidence="3">ER membrane protein complex subunit 2</fullName>
    </recommendedName>
</protein>
<gene>
    <name evidence="5" type="ORF">GpartN1_g6216.t1</name>
</gene>
<keyword evidence="3" id="KW-0472">Membrane</keyword>
<dbReference type="GO" id="GO:0072546">
    <property type="term" value="C:EMC complex"/>
    <property type="evidence" value="ECO:0007669"/>
    <property type="project" value="UniProtKB-UniRule"/>
</dbReference>
<dbReference type="InterPro" id="IPR011990">
    <property type="entry name" value="TPR-like_helical_dom_sf"/>
</dbReference>
<dbReference type="SUPFAM" id="SSF48452">
    <property type="entry name" value="TPR-like"/>
    <property type="match status" value="1"/>
</dbReference>